<dbReference type="PANTHER" id="PTHR45614">
    <property type="entry name" value="MYB PROTEIN-RELATED"/>
    <property type="match status" value="1"/>
</dbReference>
<evidence type="ECO:0000313" key="10">
    <source>
        <dbReference type="EMBL" id="KAJ0979132.1"/>
    </source>
</evidence>
<feature type="region of interest" description="Disordered" evidence="7">
    <location>
        <begin position="134"/>
        <end position="175"/>
    </location>
</feature>
<dbReference type="InterPro" id="IPR050560">
    <property type="entry name" value="MYB_TF"/>
</dbReference>
<name>A0A9D5CUA3_9LILI</name>
<evidence type="ECO:0000259" key="9">
    <source>
        <dbReference type="PROSITE" id="PS51294"/>
    </source>
</evidence>
<feature type="domain" description="Myb-like" evidence="8">
    <location>
        <begin position="36"/>
        <end position="82"/>
    </location>
</feature>
<dbReference type="SUPFAM" id="SSF46689">
    <property type="entry name" value="Homeodomain-like"/>
    <property type="match status" value="1"/>
</dbReference>
<dbReference type="AlphaFoldDB" id="A0A9D5CUA3"/>
<evidence type="ECO:0000256" key="1">
    <source>
        <dbReference type="ARBA" id="ARBA00004123"/>
    </source>
</evidence>
<reference evidence="10" key="1">
    <citation type="submission" date="2021-03" db="EMBL/GenBank/DDBJ databases">
        <authorList>
            <person name="Li Z."/>
            <person name="Yang C."/>
        </authorList>
    </citation>
    <scope>NUCLEOTIDE SEQUENCE</scope>
    <source>
        <strain evidence="10">Dzin_1.0</strain>
        <tissue evidence="10">Leaf</tissue>
    </source>
</reference>
<keyword evidence="6" id="KW-0539">Nucleus</keyword>
<evidence type="ECO:0000259" key="8">
    <source>
        <dbReference type="PROSITE" id="PS50090"/>
    </source>
</evidence>
<dbReference type="PANTHER" id="PTHR45614:SF150">
    <property type="entry name" value="MYB-LIKE DNA-BINDING DOMAIN CONTAINING PROTEIN, EXPRESSED"/>
    <property type="match status" value="1"/>
</dbReference>
<dbReference type="Proteomes" id="UP001085076">
    <property type="component" value="Miscellaneous, Linkage group lg03"/>
</dbReference>
<feature type="compositionally biased region" description="Pro residues" evidence="7">
    <location>
        <begin position="7"/>
        <end position="17"/>
    </location>
</feature>
<dbReference type="FunFam" id="1.10.10.60:FF:000060">
    <property type="entry name" value="MYB transcription factor"/>
    <property type="match status" value="1"/>
</dbReference>
<feature type="domain" description="HTH myb-type" evidence="9">
    <location>
        <begin position="83"/>
        <end position="137"/>
    </location>
</feature>
<accession>A0A9D5CUA3</accession>
<feature type="domain" description="Myb-like" evidence="8">
    <location>
        <begin position="83"/>
        <end position="133"/>
    </location>
</feature>
<evidence type="ECO:0000256" key="4">
    <source>
        <dbReference type="ARBA" id="ARBA00023125"/>
    </source>
</evidence>
<dbReference type="InterPro" id="IPR017930">
    <property type="entry name" value="Myb_dom"/>
</dbReference>
<evidence type="ECO:0000256" key="6">
    <source>
        <dbReference type="ARBA" id="ARBA00023242"/>
    </source>
</evidence>
<feature type="region of interest" description="Disordered" evidence="7">
    <location>
        <begin position="1"/>
        <end position="30"/>
    </location>
</feature>
<sequence length="266" mass="29471">MAESGELPPPPPPPPSGPSQGEQSHHGDEKNRYCVRGHWRSAEDDLLRDLVSRYGPQNWNLIAEKFEGRSGKSCRLRWFNQLDPKINRRAFTQDEEEKLLAVQKLYGNKWALIARLFPGRTDNAVKNHWHVVMARKQREESNTSKRKKPSPTHSPQMNACSTPDSTITSTRDESSSIIGTDGKLLALRIGCYETMVGVPVSVPVPVPVMMQPQLANPAAPSDSISEASATHDSVANHCQHADDGSDEDKIHLPFYDFLGVGNTSSP</sequence>
<protein>
    <submittedName>
        <fullName evidence="10">Uncharacterized protein</fullName>
    </submittedName>
</protein>
<feature type="domain" description="HTH myb-type" evidence="9">
    <location>
        <begin position="31"/>
        <end position="82"/>
    </location>
</feature>
<dbReference type="PROSITE" id="PS51294">
    <property type="entry name" value="HTH_MYB"/>
    <property type="match status" value="2"/>
</dbReference>
<gene>
    <name evidence="10" type="ORF">J5N97_014606</name>
</gene>
<organism evidence="10 11">
    <name type="scientific">Dioscorea zingiberensis</name>
    <dbReference type="NCBI Taxonomy" id="325984"/>
    <lineage>
        <taxon>Eukaryota</taxon>
        <taxon>Viridiplantae</taxon>
        <taxon>Streptophyta</taxon>
        <taxon>Embryophyta</taxon>
        <taxon>Tracheophyta</taxon>
        <taxon>Spermatophyta</taxon>
        <taxon>Magnoliopsida</taxon>
        <taxon>Liliopsida</taxon>
        <taxon>Dioscoreales</taxon>
        <taxon>Dioscoreaceae</taxon>
        <taxon>Dioscorea</taxon>
    </lineage>
</organism>
<dbReference type="OrthoDB" id="2143914at2759"/>
<evidence type="ECO:0000256" key="7">
    <source>
        <dbReference type="SAM" id="MobiDB-lite"/>
    </source>
</evidence>
<dbReference type="CDD" id="cd00167">
    <property type="entry name" value="SANT"/>
    <property type="match status" value="2"/>
</dbReference>
<dbReference type="PROSITE" id="PS50090">
    <property type="entry name" value="MYB_LIKE"/>
    <property type="match status" value="2"/>
</dbReference>
<dbReference type="InterPro" id="IPR009057">
    <property type="entry name" value="Homeodomain-like_sf"/>
</dbReference>
<dbReference type="InterPro" id="IPR001005">
    <property type="entry name" value="SANT/Myb"/>
</dbReference>
<dbReference type="Gene3D" id="1.10.10.60">
    <property type="entry name" value="Homeodomain-like"/>
    <property type="match status" value="2"/>
</dbReference>
<feature type="region of interest" description="Disordered" evidence="7">
    <location>
        <begin position="215"/>
        <end position="249"/>
    </location>
</feature>
<comment type="subcellular location">
    <subcellularLocation>
        <location evidence="1">Nucleus</location>
    </subcellularLocation>
</comment>
<proteinExistence type="predicted"/>
<feature type="compositionally biased region" description="Polar residues" evidence="7">
    <location>
        <begin position="222"/>
        <end position="233"/>
    </location>
</feature>
<keyword evidence="3" id="KW-0805">Transcription regulation</keyword>
<evidence type="ECO:0000256" key="5">
    <source>
        <dbReference type="ARBA" id="ARBA00023163"/>
    </source>
</evidence>
<evidence type="ECO:0000313" key="11">
    <source>
        <dbReference type="Proteomes" id="UP001085076"/>
    </source>
</evidence>
<keyword evidence="11" id="KW-1185">Reference proteome</keyword>
<dbReference type="EMBL" id="JAGGNH010000003">
    <property type="protein sequence ID" value="KAJ0979132.1"/>
    <property type="molecule type" value="Genomic_DNA"/>
</dbReference>
<keyword evidence="5" id="KW-0804">Transcription</keyword>
<feature type="compositionally biased region" description="Polar residues" evidence="7">
    <location>
        <begin position="151"/>
        <end position="169"/>
    </location>
</feature>
<reference evidence="10" key="2">
    <citation type="journal article" date="2022" name="Hortic Res">
        <title>The genome of Dioscorea zingiberensis sheds light on the biosynthesis, origin and evolution of the medicinally important diosgenin saponins.</title>
        <authorList>
            <person name="Li Y."/>
            <person name="Tan C."/>
            <person name="Li Z."/>
            <person name="Guo J."/>
            <person name="Li S."/>
            <person name="Chen X."/>
            <person name="Wang C."/>
            <person name="Dai X."/>
            <person name="Yang H."/>
            <person name="Song W."/>
            <person name="Hou L."/>
            <person name="Xu J."/>
            <person name="Tong Z."/>
            <person name="Xu A."/>
            <person name="Yuan X."/>
            <person name="Wang W."/>
            <person name="Yang Q."/>
            <person name="Chen L."/>
            <person name="Sun Z."/>
            <person name="Wang K."/>
            <person name="Pan B."/>
            <person name="Chen J."/>
            <person name="Bao Y."/>
            <person name="Liu F."/>
            <person name="Qi X."/>
            <person name="Gang D.R."/>
            <person name="Wen J."/>
            <person name="Li J."/>
        </authorList>
    </citation>
    <scope>NUCLEOTIDE SEQUENCE</scope>
    <source>
        <strain evidence="10">Dzin_1.0</strain>
    </source>
</reference>
<dbReference type="GO" id="GO:0000978">
    <property type="term" value="F:RNA polymerase II cis-regulatory region sequence-specific DNA binding"/>
    <property type="evidence" value="ECO:0007669"/>
    <property type="project" value="TreeGrafter"/>
</dbReference>
<dbReference type="SMART" id="SM00717">
    <property type="entry name" value="SANT"/>
    <property type="match status" value="2"/>
</dbReference>
<evidence type="ECO:0000256" key="2">
    <source>
        <dbReference type="ARBA" id="ARBA00022737"/>
    </source>
</evidence>
<evidence type="ECO:0000256" key="3">
    <source>
        <dbReference type="ARBA" id="ARBA00023015"/>
    </source>
</evidence>
<dbReference type="Pfam" id="PF13921">
    <property type="entry name" value="Myb_DNA-bind_6"/>
    <property type="match status" value="1"/>
</dbReference>
<dbReference type="GO" id="GO:0005634">
    <property type="term" value="C:nucleus"/>
    <property type="evidence" value="ECO:0007669"/>
    <property type="project" value="UniProtKB-SubCell"/>
</dbReference>
<keyword evidence="4" id="KW-0238">DNA-binding</keyword>
<feature type="compositionally biased region" description="Basic and acidic residues" evidence="7">
    <location>
        <begin position="239"/>
        <end position="249"/>
    </location>
</feature>
<comment type="caution">
    <text evidence="10">The sequence shown here is derived from an EMBL/GenBank/DDBJ whole genome shotgun (WGS) entry which is preliminary data.</text>
</comment>
<dbReference type="GO" id="GO:0000981">
    <property type="term" value="F:DNA-binding transcription factor activity, RNA polymerase II-specific"/>
    <property type="evidence" value="ECO:0007669"/>
    <property type="project" value="TreeGrafter"/>
</dbReference>
<keyword evidence="2" id="KW-0677">Repeat</keyword>